<keyword evidence="13" id="KW-0325">Glycoprotein</keyword>
<dbReference type="GO" id="GO:0005789">
    <property type="term" value="C:endoplasmic reticulum membrane"/>
    <property type="evidence" value="ECO:0007669"/>
    <property type="project" value="UniProtKB-SubCell"/>
</dbReference>
<comment type="similarity">
    <text evidence="3">Belongs to the peptidase M28 family.</text>
</comment>
<dbReference type="PANTHER" id="PTHR12147">
    <property type="entry name" value="METALLOPEPTIDASE M28 FAMILY MEMBER"/>
    <property type="match status" value="1"/>
</dbReference>
<evidence type="ECO:0000256" key="5">
    <source>
        <dbReference type="ARBA" id="ARBA00022692"/>
    </source>
</evidence>
<keyword evidence="11" id="KW-0482">Metalloprotease</keyword>
<evidence type="ECO:0000256" key="11">
    <source>
        <dbReference type="ARBA" id="ARBA00023049"/>
    </source>
</evidence>
<organism evidence="18 19">
    <name type="scientific">Elaeophora elaphi</name>
    <dbReference type="NCBI Taxonomy" id="1147741"/>
    <lineage>
        <taxon>Eukaryota</taxon>
        <taxon>Metazoa</taxon>
        <taxon>Ecdysozoa</taxon>
        <taxon>Nematoda</taxon>
        <taxon>Chromadorea</taxon>
        <taxon>Rhabditida</taxon>
        <taxon>Spirurina</taxon>
        <taxon>Spiruromorpha</taxon>
        <taxon>Filarioidea</taxon>
        <taxon>Onchocercidae</taxon>
        <taxon>Elaeophora</taxon>
    </lineage>
</organism>
<evidence type="ECO:0000256" key="15">
    <source>
        <dbReference type="SAM" id="Phobius"/>
    </source>
</evidence>
<feature type="transmembrane region" description="Helical" evidence="15">
    <location>
        <begin position="549"/>
        <end position="571"/>
    </location>
</feature>
<evidence type="ECO:0000313" key="18">
    <source>
        <dbReference type="Proteomes" id="UP000050640"/>
    </source>
</evidence>
<feature type="transmembrane region" description="Helical" evidence="15">
    <location>
        <begin position="591"/>
        <end position="614"/>
    </location>
</feature>
<evidence type="ECO:0000256" key="6">
    <source>
        <dbReference type="ARBA" id="ARBA00022723"/>
    </source>
</evidence>
<dbReference type="InterPro" id="IPR053973">
    <property type="entry name" value="ERMP1-like_C"/>
</dbReference>
<feature type="transmembrane region" description="Helical" evidence="15">
    <location>
        <begin position="460"/>
        <end position="480"/>
    </location>
</feature>
<dbReference type="CDD" id="cd03875">
    <property type="entry name" value="M28_Fxna_like"/>
    <property type="match status" value="1"/>
</dbReference>
<comment type="cofactor">
    <cofactor evidence="1">
        <name>Zn(2+)</name>
        <dbReference type="ChEBI" id="CHEBI:29105"/>
    </cofactor>
</comment>
<keyword evidence="9" id="KW-0862">Zinc</keyword>
<keyword evidence="7" id="KW-0378">Hydrolase</keyword>
<proteinExistence type="inferred from homology"/>
<reference evidence="19" key="1">
    <citation type="submission" date="2016-04" db="UniProtKB">
        <authorList>
            <consortium name="WormBaseParasite"/>
        </authorList>
    </citation>
    <scope>IDENTIFICATION</scope>
</reference>
<evidence type="ECO:0000256" key="13">
    <source>
        <dbReference type="ARBA" id="ARBA00023180"/>
    </source>
</evidence>
<feature type="transmembrane region" description="Helical" evidence="15">
    <location>
        <begin position="492"/>
        <end position="513"/>
    </location>
</feature>
<dbReference type="Proteomes" id="UP000050640">
    <property type="component" value="Unplaced"/>
</dbReference>
<dbReference type="Gene3D" id="3.40.630.10">
    <property type="entry name" value="Zn peptidases"/>
    <property type="match status" value="1"/>
</dbReference>
<evidence type="ECO:0000256" key="8">
    <source>
        <dbReference type="ARBA" id="ARBA00022824"/>
    </source>
</evidence>
<evidence type="ECO:0000259" key="17">
    <source>
        <dbReference type="Pfam" id="PF22248"/>
    </source>
</evidence>
<feature type="transmembrane region" description="Helical" evidence="15">
    <location>
        <begin position="42"/>
        <end position="61"/>
    </location>
</feature>
<keyword evidence="5 15" id="KW-0812">Transmembrane</keyword>
<evidence type="ECO:0000256" key="1">
    <source>
        <dbReference type="ARBA" id="ARBA00001947"/>
    </source>
</evidence>
<keyword evidence="10 15" id="KW-1133">Transmembrane helix</keyword>
<name>A0A0R3RGM2_9BILA</name>
<evidence type="ECO:0000256" key="4">
    <source>
        <dbReference type="ARBA" id="ARBA00022670"/>
    </source>
</evidence>
<keyword evidence="8" id="KW-0256">Endoplasmic reticulum</keyword>
<keyword evidence="12 15" id="KW-0472">Membrane</keyword>
<dbReference type="InterPro" id="IPR045175">
    <property type="entry name" value="M28_fam"/>
</dbReference>
<feature type="domain" description="Peptidase M28" evidence="16">
    <location>
        <begin position="158"/>
        <end position="351"/>
    </location>
</feature>
<dbReference type="WBParaSite" id="EEL_0000056201-mRNA-1">
    <property type="protein sequence ID" value="EEL_0000056201-mRNA-1"/>
    <property type="gene ID" value="EEL_0000056201"/>
</dbReference>
<protein>
    <recommendedName>
        <fullName evidence="14">FXNA-like protease</fullName>
    </recommendedName>
</protein>
<feature type="transmembrane region" description="Helical" evidence="15">
    <location>
        <begin position="626"/>
        <end position="645"/>
    </location>
</feature>
<keyword evidence="4" id="KW-0645">Protease</keyword>
<evidence type="ECO:0000256" key="14">
    <source>
        <dbReference type="ARBA" id="ARBA00078796"/>
    </source>
</evidence>
<feature type="transmembrane region" description="Helical" evidence="15">
    <location>
        <begin position="519"/>
        <end position="537"/>
    </location>
</feature>
<evidence type="ECO:0000256" key="2">
    <source>
        <dbReference type="ARBA" id="ARBA00004477"/>
    </source>
</evidence>
<dbReference type="GO" id="GO:0046872">
    <property type="term" value="F:metal ion binding"/>
    <property type="evidence" value="ECO:0007669"/>
    <property type="project" value="UniProtKB-KW"/>
</dbReference>
<keyword evidence="6" id="KW-0479">Metal-binding</keyword>
<dbReference type="InterPro" id="IPR007484">
    <property type="entry name" value="Peptidase_M28"/>
</dbReference>
<feature type="transmembrane region" description="Helical" evidence="15">
    <location>
        <begin position="394"/>
        <end position="411"/>
    </location>
</feature>
<evidence type="ECO:0000256" key="3">
    <source>
        <dbReference type="ARBA" id="ARBA00010918"/>
    </source>
</evidence>
<dbReference type="PANTHER" id="PTHR12147:SF22">
    <property type="entry name" value="ENDOPLASMIC RETICULUM METALLOPEPTIDASE 1"/>
    <property type="match status" value="1"/>
</dbReference>
<dbReference type="SUPFAM" id="SSF53187">
    <property type="entry name" value="Zn-dependent exopeptidases"/>
    <property type="match status" value="1"/>
</dbReference>
<evidence type="ECO:0000259" key="16">
    <source>
        <dbReference type="Pfam" id="PF04389"/>
    </source>
</evidence>
<evidence type="ECO:0000256" key="12">
    <source>
        <dbReference type="ARBA" id="ARBA00023136"/>
    </source>
</evidence>
<comment type="subcellular location">
    <subcellularLocation>
        <location evidence="2">Endoplasmic reticulum membrane</location>
        <topology evidence="2">Multi-pass membrane protein</topology>
    </subcellularLocation>
</comment>
<dbReference type="STRING" id="1147741.A0A0R3RGM2"/>
<dbReference type="InterPro" id="IPR048024">
    <property type="entry name" value="Fxna-like_M28_dom"/>
</dbReference>
<dbReference type="FunFam" id="3.40.630.10:FF:000008">
    <property type="entry name" value="Endoplasmic reticulum metallopeptidase 1"/>
    <property type="match status" value="1"/>
</dbReference>
<accession>A0A0R3RGM2</accession>
<evidence type="ECO:0000313" key="19">
    <source>
        <dbReference type="WBParaSite" id="EEL_0000056201-mRNA-1"/>
    </source>
</evidence>
<dbReference type="AlphaFoldDB" id="A0A0R3RGM2"/>
<feature type="transmembrane region" description="Helical" evidence="15">
    <location>
        <begin position="423"/>
        <end position="448"/>
    </location>
</feature>
<dbReference type="GO" id="GO:0008235">
    <property type="term" value="F:metalloexopeptidase activity"/>
    <property type="evidence" value="ECO:0007669"/>
    <property type="project" value="InterPro"/>
</dbReference>
<dbReference type="Pfam" id="PF22248">
    <property type="entry name" value="ERMP1_C"/>
    <property type="match status" value="1"/>
</dbReference>
<dbReference type="Pfam" id="PF04389">
    <property type="entry name" value="Peptidase_M28"/>
    <property type="match status" value="1"/>
</dbReference>
<sequence>MELRQRNISRDVDGVKGITRRNTLKSVKADWMIDKKSQYLGFRHWLLILVVVGGIYGFVVYQDNRMPKVKPAGQFEEFSEERARFLLHSLTDLGPRTSGSENCEVHAFKLINDRLKNAKAEVEARGVNRLEIDVQRPSGCFDLGFLSSFTLCYHKITNIIARIGPRLPPKHSILLNCHFDTFPSSPGATDDAVSCAVMMEVMDILSHSKESLQNDIIFLFNGAEENFLQASHGFITQHPWRHSVRAFVNLEGSGAGGREILFQAGPGNSWLLHTYLENAPHPHCSVLAQEIFQAGIIPSDTDFRVFRDYGRISGLDIAYFRNGWVYHTEFDTPKFITPGCIQRAGENLLAVTKALVKSPYLDQPGDFEQGNLWVFYDIVGILTVFYPLSIGQVLNYATVAAVLIVIAYRMGKGFYNLMDLFKAILSHIIAAVVMFATGALIVLAVIKLDMVMCWYSLPELAFPLYIFPLLIVGCATHAFLAQLHKRPNQEMVHFDAVLLLFSIWLALATFAGIAGASFLLYNSFFLLLRDPLLWLLGRMHFITKISPQWLLLTQLLCTIPVMVFDAYSTMLLFDFFVPVTGRMGVAVNPEFVVMIMSLFAALCFVQFTSNLMYVSRRMDYLLKCGLMLYCMFFIALFSTRLGWPYKYSEESPRLRRLITLDTERSIYPFRSNISVQEHALFVQTLDYRGVTDLPEHTFLTGSNEPNCSGVKDEYCRLPYYTAVHQLFPPRESRWIPLPGHPRIGSPIKVVNVEKHLLSKSELRLGFTIYGGADKMSLHLTPLDNLEMDSWSFTNFRSDAFSKRNTYFVFLTYGAEAPKERNFWIVLKKGDDGFNALDINDTPVLEISVATHYAHGSYQYSDTLTQLRSLIESRRKTPHLAVGWWKWAITTTAAVSEIVVHTF</sequence>
<evidence type="ECO:0000256" key="7">
    <source>
        <dbReference type="ARBA" id="ARBA00022801"/>
    </source>
</evidence>
<feature type="domain" description="Endoplasmic reticulum metallopeptidase 1-like C-terminal" evidence="17">
    <location>
        <begin position="652"/>
        <end position="866"/>
    </location>
</feature>
<dbReference type="GO" id="GO:0006508">
    <property type="term" value="P:proteolysis"/>
    <property type="evidence" value="ECO:0007669"/>
    <property type="project" value="UniProtKB-KW"/>
</dbReference>
<keyword evidence="18" id="KW-1185">Reference proteome</keyword>
<evidence type="ECO:0000256" key="10">
    <source>
        <dbReference type="ARBA" id="ARBA00022989"/>
    </source>
</evidence>
<evidence type="ECO:0000256" key="9">
    <source>
        <dbReference type="ARBA" id="ARBA00022833"/>
    </source>
</evidence>